<evidence type="ECO:0000256" key="2">
    <source>
        <dbReference type="ARBA" id="ARBA00023315"/>
    </source>
</evidence>
<dbReference type="RefSeq" id="WP_276233537.1">
    <property type="nucleotide sequence ID" value="NZ_CP119802.1"/>
</dbReference>
<dbReference type="InterPro" id="IPR016181">
    <property type="entry name" value="Acyl_CoA_acyltransferase"/>
</dbReference>
<dbReference type="CDD" id="cd04301">
    <property type="entry name" value="NAT_SF"/>
    <property type="match status" value="1"/>
</dbReference>
<evidence type="ECO:0000313" key="4">
    <source>
        <dbReference type="EMBL" id="MFC7235409.1"/>
    </source>
</evidence>
<dbReference type="InterPro" id="IPR050832">
    <property type="entry name" value="Bact_Acetyltransf"/>
</dbReference>
<dbReference type="AlphaFoldDB" id="A0ABD5ZP90"/>
<dbReference type="GeneID" id="79267102"/>
<gene>
    <name evidence="4" type="ORF">ACFQJ4_08800</name>
</gene>
<proteinExistence type="predicted"/>
<dbReference type="Pfam" id="PF13673">
    <property type="entry name" value="Acetyltransf_10"/>
    <property type="match status" value="1"/>
</dbReference>
<evidence type="ECO:0000256" key="1">
    <source>
        <dbReference type="ARBA" id="ARBA00022679"/>
    </source>
</evidence>
<comment type="caution">
    <text evidence="4">The sequence shown here is derived from an EMBL/GenBank/DDBJ whole genome shotgun (WGS) entry which is preliminary data.</text>
</comment>
<sequence>MQVRPPESEELAAVAELHTAAAEAGGARAYDAETTAAWAKRGERSGDDYPVDDPASRFVVAVDAGVLGFGEVVPDEREVRAVYVRPDRERGGVGSAILAHLEGYAAGAGCSELTLQSSLNAVGFYERAGYERVGEGESPGGIAVVEMRKDL</sequence>
<keyword evidence="2 4" id="KW-0012">Acyltransferase</keyword>
<dbReference type="PROSITE" id="PS51186">
    <property type="entry name" value="GNAT"/>
    <property type="match status" value="1"/>
</dbReference>
<name>A0ABD5ZP90_9EURY</name>
<evidence type="ECO:0000313" key="5">
    <source>
        <dbReference type="Proteomes" id="UP001596398"/>
    </source>
</evidence>
<keyword evidence="5" id="KW-1185">Reference proteome</keyword>
<dbReference type="Proteomes" id="UP001596398">
    <property type="component" value="Unassembled WGS sequence"/>
</dbReference>
<keyword evidence="1 4" id="KW-0808">Transferase</keyword>
<dbReference type="GO" id="GO:0016746">
    <property type="term" value="F:acyltransferase activity"/>
    <property type="evidence" value="ECO:0007669"/>
    <property type="project" value="UniProtKB-KW"/>
</dbReference>
<feature type="domain" description="N-acetyltransferase" evidence="3">
    <location>
        <begin position="1"/>
        <end position="151"/>
    </location>
</feature>
<dbReference type="PANTHER" id="PTHR43877">
    <property type="entry name" value="AMINOALKYLPHOSPHONATE N-ACETYLTRANSFERASE-RELATED-RELATED"/>
    <property type="match status" value="1"/>
</dbReference>
<accession>A0ABD5ZP90</accession>
<dbReference type="Gene3D" id="3.40.630.30">
    <property type="match status" value="1"/>
</dbReference>
<organism evidence="4 5">
    <name type="scientific">Halosegnis marinus</name>
    <dbReference type="NCBI Taxonomy" id="3034023"/>
    <lineage>
        <taxon>Archaea</taxon>
        <taxon>Methanobacteriati</taxon>
        <taxon>Methanobacteriota</taxon>
        <taxon>Stenosarchaea group</taxon>
        <taxon>Halobacteria</taxon>
        <taxon>Halobacteriales</taxon>
        <taxon>Natronomonadaceae</taxon>
        <taxon>Halosegnis</taxon>
    </lineage>
</organism>
<dbReference type="EC" id="2.3.-.-" evidence="4"/>
<dbReference type="EMBL" id="JBHTAP010000001">
    <property type="protein sequence ID" value="MFC7235409.1"/>
    <property type="molecule type" value="Genomic_DNA"/>
</dbReference>
<dbReference type="SUPFAM" id="SSF55729">
    <property type="entry name" value="Acyl-CoA N-acyltransferases (Nat)"/>
    <property type="match status" value="1"/>
</dbReference>
<evidence type="ECO:0000259" key="3">
    <source>
        <dbReference type="PROSITE" id="PS51186"/>
    </source>
</evidence>
<dbReference type="InterPro" id="IPR000182">
    <property type="entry name" value="GNAT_dom"/>
</dbReference>
<protein>
    <submittedName>
        <fullName evidence="4">GNAT family N-acetyltransferase</fullName>
        <ecNumber evidence="4">2.3.-.-</ecNumber>
    </submittedName>
</protein>
<reference evidence="4 5" key="1">
    <citation type="journal article" date="2019" name="Int. J. Syst. Evol. Microbiol.">
        <title>The Global Catalogue of Microorganisms (GCM) 10K type strain sequencing project: providing services to taxonomists for standard genome sequencing and annotation.</title>
        <authorList>
            <consortium name="The Broad Institute Genomics Platform"/>
            <consortium name="The Broad Institute Genome Sequencing Center for Infectious Disease"/>
            <person name="Wu L."/>
            <person name="Ma J."/>
        </authorList>
    </citation>
    <scope>NUCLEOTIDE SEQUENCE [LARGE SCALE GENOMIC DNA]</scope>
    <source>
        <strain evidence="4 5">DT85</strain>
    </source>
</reference>